<evidence type="ECO:0000259" key="1">
    <source>
        <dbReference type="PROSITE" id="PS50042"/>
    </source>
</evidence>
<dbReference type="AlphaFoldDB" id="A0A0A9WCH6"/>
<keyword evidence="2" id="KW-0418">Kinase</keyword>
<evidence type="ECO:0000313" key="2">
    <source>
        <dbReference type="EMBL" id="JAG04223.1"/>
    </source>
</evidence>
<reference evidence="2" key="1">
    <citation type="journal article" date="2014" name="PLoS ONE">
        <title>Transcriptome-Based Identification of ABC Transporters in the Western Tarnished Plant Bug Lygus hesperus.</title>
        <authorList>
            <person name="Hull J.J."/>
            <person name="Chaney K."/>
            <person name="Geib S.M."/>
            <person name="Fabrick J.A."/>
            <person name="Brent C.S."/>
            <person name="Walsh D."/>
            <person name="Lavine L.C."/>
        </authorList>
    </citation>
    <scope>NUCLEOTIDE SEQUENCE</scope>
</reference>
<accession>A0A0A9WCH6</accession>
<dbReference type="PROSITE" id="PS50042">
    <property type="entry name" value="CNMP_BINDING_3"/>
    <property type="match status" value="1"/>
</dbReference>
<dbReference type="GO" id="GO:0016301">
    <property type="term" value="F:kinase activity"/>
    <property type="evidence" value="ECO:0007669"/>
    <property type="project" value="UniProtKB-KW"/>
</dbReference>
<name>A0A0A9WCH6_LYGHE</name>
<protein>
    <submittedName>
        <fullName evidence="2">Putative inorganic polyphosphate/ATP-NAD kinase 1</fullName>
    </submittedName>
</protein>
<dbReference type="EMBL" id="GBHO01039381">
    <property type="protein sequence ID" value="JAG04223.1"/>
    <property type="molecule type" value="Transcribed_RNA"/>
</dbReference>
<dbReference type="InterPro" id="IPR000595">
    <property type="entry name" value="cNMP-bd_dom"/>
</dbReference>
<organism evidence="2">
    <name type="scientific">Lygus hesperus</name>
    <name type="common">Western plant bug</name>
    <dbReference type="NCBI Taxonomy" id="30085"/>
    <lineage>
        <taxon>Eukaryota</taxon>
        <taxon>Metazoa</taxon>
        <taxon>Ecdysozoa</taxon>
        <taxon>Arthropoda</taxon>
        <taxon>Hexapoda</taxon>
        <taxon>Insecta</taxon>
        <taxon>Pterygota</taxon>
        <taxon>Neoptera</taxon>
        <taxon>Paraneoptera</taxon>
        <taxon>Hemiptera</taxon>
        <taxon>Heteroptera</taxon>
        <taxon>Panheteroptera</taxon>
        <taxon>Cimicomorpha</taxon>
        <taxon>Miridae</taxon>
        <taxon>Mirini</taxon>
        <taxon>Lygus</taxon>
    </lineage>
</organism>
<feature type="non-terminal residue" evidence="2">
    <location>
        <position position="117"/>
    </location>
</feature>
<sequence>MTLKLSTPSGPQTEEPPQLLTDVLMNEQLFEVFHGKSLILHAEVTVEKQLDGSLIHKIVHKIMYSFFNFTVSSEGSSALTLEGDAGSKYFFPELGMNCSYTYRRFYEKYASFGEVLT</sequence>
<keyword evidence="2" id="KW-0808">Transferase</keyword>
<proteinExistence type="predicted"/>
<gene>
    <name evidence="2" type="primary">ppnK1</name>
    <name evidence="2" type="ORF">CM83_14967</name>
</gene>
<feature type="domain" description="Cyclic nucleotide-binding" evidence="1">
    <location>
        <begin position="46"/>
        <end position="117"/>
    </location>
</feature>
<reference evidence="2" key="2">
    <citation type="submission" date="2014-07" db="EMBL/GenBank/DDBJ databases">
        <authorList>
            <person name="Hull J."/>
        </authorList>
    </citation>
    <scope>NUCLEOTIDE SEQUENCE</scope>
</reference>